<feature type="transmembrane region" description="Helical" evidence="10">
    <location>
        <begin position="59"/>
        <end position="80"/>
    </location>
</feature>
<dbReference type="Proteomes" id="UP001249851">
    <property type="component" value="Unassembled WGS sequence"/>
</dbReference>
<evidence type="ECO:0000256" key="5">
    <source>
        <dbReference type="ARBA" id="ARBA00023040"/>
    </source>
</evidence>
<sequence>MAEGNVSLSTEYCSGELQYATSVILAILHSISGAVSVIGNVAVLLAVYLTPSLHTPSNYYIASLGAGDFLVGIVIGPLWVTKSALNVWHNQHPLTVAAELMSMQTLITTTFNLAAVSFDRYLAITRSYFYMQTMTQHRCFISIGFIWAFSFAFACIRLAINEPTDLPYLWIAVAIIGYTLPFVVISYSYYHIYKAARHQLRRIEADSRAASVVDEGRKSGVGSVNCESQRSRKAANTIGIIIGIYVLLAFPSIVIVCIQLYSTSACLKIRYIRFWFWGALVSFVSSAVNPWIYAIRNRDYKRAFKRVFKCWFSRQGQQREAHRKSTRPSTC</sequence>
<evidence type="ECO:0000256" key="1">
    <source>
        <dbReference type="ARBA" id="ARBA00004651"/>
    </source>
</evidence>
<name>A0AAD9R6H3_ACRCE</name>
<dbReference type="PROSITE" id="PS00237">
    <property type="entry name" value="G_PROTEIN_RECEP_F1_1"/>
    <property type="match status" value="1"/>
</dbReference>
<keyword evidence="2" id="KW-1003">Cell membrane</keyword>
<evidence type="ECO:0000256" key="6">
    <source>
        <dbReference type="ARBA" id="ARBA00023136"/>
    </source>
</evidence>
<evidence type="ECO:0000256" key="3">
    <source>
        <dbReference type="ARBA" id="ARBA00022692"/>
    </source>
</evidence>
<feature type="transmembrane region" description="Helical" evidence="10">
    <location>
        <begin position="274"/>
        <end position="295"/>
    </location>
</feature>
<proteinExistence type="inferred from homology"/>
<dbReference type="Pfam" id="PF00001">
    <property type="entry name" value="7tm_1"/>
    <property type="match status" value="1"/>
</dbReference>
<feature type="transmembrane region" description="Helical" evidence="10">
    <location>
        <begin position="139"/>
        <end position="160"/>
    </location>
</feature>
<keyword evidence="6 10" id="KW-0472">Membrane</keyword>
<keyword evidence="8 9" id="KW-0807">Transducer</keyword>
<evidence type="ECO:0000256" key="10">
    <source>
        <dbReference type="SAM" id="Phobius"/>
    </source>
</evidence>
<dbReference type="Gene3D" id="1.20.1070.10">
    <property type="entry name" value="Rhodopsin 7-helix transmembrane proteins"/>
    <property type="match status" value="1"/>
</dbReference>
<dbReference type="InterPro" id="IPR050569">
    <property type="entry name" value="TAAR"/>
</dbReference>
<dbReference type="EMBL" id="JARQWQ010000002">
    <property type="protein sequence ID" value="KAK2573696.1"/>
    <property type="molecule type" value="Genomic_DNA"/>
</dbReference>
<protein>
    <submittedName>
        <fullName evidence="12">Trace amine-associated receptor 9</fullName>
    </submittedName>
</protein>
<feature type="transmembrane region" description="Helical" evidence="10">
    <location>
        <begin position="20"/>
        <end position="47"/>
    </location>
</feature>
<dbReference type="PROSITE" id="PS50262">
    <property type="entry name" value="G_PROTEIN_RECEP_F1_2"/>
    <property type="match status" value="1"/>
</dbReference>
<dbReference type="InterPro" id="IPR017452">
    <property type="entry name" value="GPCR_Rhodpsn_7TM"/>
</dbReference>
<keyword evidence="5 9" id="KW-0297">G-protein coupled receptor</keyword>
<evidence type="ECO:0000256" key="2">
    <source>
        <dbReference type="ARBA" id="ARBA00022475"/>
    </source>
</evidence>
<evidence type="ECO:0000256" key="7">
    <source>
        <dbReference type="ARBA" id="ARBA00023170"/>
    </source>
</evidence>
<reference evidence="12" key="1">
    <citation type="journal article" date="2023" name="G3 (Bethesda)">
        <title>Whole genome assembly and annotation of the endangered Caribbean coral Acropora cervicornis.</title>
        <authorList>
            <person name="Selwyn J.D."/>
            <person name="Vollmer S.V."/>
        </authorList>
    </citation>
    <scope>NUCLEOTIDE SEQUENCE</scope>
    <source>
        <strain evidence="12">K2</strain>
    </source>
</reference>
<feature type="transmembrane region" description="Helical" evidence="10">
    <location>
        <begin position="166"/>
        <end position="192"/>
    </location>
</feature>
<keyword evidence="7 9" id="KW-0675">Receptor</keyword>
<reference evidence="12" key="2">
    <citation type="journal article" date="2023" name="Science">
        <title>Genomic signatures of disease resistance in endangered staghorn corals.</title>
        <authorList>
            <person name="Vollmer S.V."/>
            <person name="Selwyn J.D."/>
            <person name="Despard B.A."/>
            <person name="Roesel C.L."/>
        </authorList>
    </citation>
    <scope>NUCLEOTIDE SEQUENCE</scope>
    <source>
        <strain evidence="12">K2</strain>
    </source>
</reference>
<gene>
    <name evidence="12" type="ORF">P5673_001382</name>
</gene>
<keyword evidence="13" id="KW-1185">Reference proteome</keyword>
<feature type="transmembrane region" description="Helical" evidence="10">
    <location>
        <begin position="238"/>
        <end position="262"/>
    </location>
</feature>
<comment type="similarity">
    <text evidence="9">Belongs to the G-protein coupled receptor 1 family.</text>
</comment>
<accession>A0AAD9R6H3</accession>
<evidence type="ECO:0000313" key="13">
    <source>
        <dbReference type="Proteomes" id="UP001249851"/>
    </source>
</evidence>
<evidence type="ECO:0000256" key="9">
    <source>
        <dbReference type="RuleBase" id="RU000688"/>
    </source>
</evidence>
<evidence type="ECO:0000256" key="8">
    <source>
        <dbReference type="ARBA" id="ARBA00023224"/>
    </source>
</evidence>
<dbReference type="PANTHER" id="PTHR24249">
    <property type="entry name" value="HISTAMINE RECEPTOR-RELATED G-PROTEIN COUPLED RECEPTOR"/>
    <property type="match status" value="1"/>
</dbReference>
<keyword evidence="3 9" id="KW-0812">Transmembrane</keyword>
<dbReference type="PRINTS" id="PR00237">
    <property type="entry name" value="GPCRRHODOPSN"/>
</dbReference>
<dbReference type="SMART" id="SM01381">
    <property type="entry name" value="7TM_GPCR_Srsx"/>
    <property type="match status" value="1"/>
</dbReference>
<evidence type="ECO:0000259" key="11">
    <source>
        <dbReference type="PROSITE" id="PS50262"/>
    </source>
</evidence>
<comment type="subcellular location">
    <subcellularLocation>
        <location evidence="1">Cell membrane</location>
        <topology evidence="1">Multi-pass membrane protein</topology>
    </subcellularLocation>
</comment>
<evidence type="ECO:0000313" key="12">
    <source>
        <dbReference type="EMBL" id="KAK2573696.1"/>
    </source>
</evidence>
<keyword evidence="4 10" id="KW-1133">Transmembrane helix</keyword>
<feature type="domain" description="G-protein coupled receptors family 1 profile" evidence="11">
    <location>
        <begin position="39"/>
        <end position="293"/>
    </location>
</feature>
<organism evidence="12 13">
    <name type="scientific">Acropora cervicornis</name>
    <name type="common">Staghorn coral</name>
    <dbReference type="NCBI Taxonomy" id="6130"/>
    <lineage>
        <taxon>Eukaryota</taxon>
        <taxon>Metazoa</taxon>
        <taxon>Cnidaria</taxon>
        <taxon>Anthozoa</taxon>
        <taxon>Hexacorallia</taxon>
        <taxon>Scleractinia</taxon>
        <taxon>Astrocoeniina</taxon>
        <taxon>Acroporidae</taxon>
        <taxon>Acropora</taxon>
    </lineage>
</organism>
<dbReference type="SUPFAM" id="SSF81321">
    <property type="entry name" value="Family A G protein-coupled receptor-like"/>
    <property type="match status" value="1"/>
</dbReference>
<dbReference type="GO" id="GO:0005886">
    <property type="term" value="C:plasma membrane"/>
    <property type="evidence" value="ECO:0007669"/>
    <property type="project" value="UniProtKB-SubCell"/>
</dbReference>
<dbReference type="PANTHER" id="PTHR24249:SF372">
    <property type="entry name" value="G-PROTEIN COUPLED RECEPTORS FAMILY 1 PROFILE DOMAIN-CONTAINING PROTEIN"/>
    <property type="match status" value="1"/>
</dbReference>
<dbReference type="InterPro" id="IPR000276">
    <property type="entry name" value="GPCR_Rhodpsn"/>
</dbReference>
<dbReference type="AlphaFoldDB" id="A0AAD9R6H3"/>
<evidence type="ECO:0000256" key="4">
    <source>
        <dbReference type="ARBA" id="ARBA00022989"/>
    </source>
</evidence>
<feature type="transmembrane region" description="Helical" evidence="10">
    <location>
        <begin position="100"/>
        <end position="118"/>
    </location>
</feature>
<dbReference type="GO" id="GO:0004930">
    <property type="term" value="F:G protein-coupled receptor activity"/>
    <property type="evidence" value="ECO:0007669"/>
    <property type="project" value="UniProtKB-KW"/>
</dbReference>
<comment type="caution">
    <text evidence="12">The sequence shown here is derived from an EMBL/GenBank/DDBJ whole genome shotgun (WGS) entry which is preliminary data.</text>
</comment>